<dbReference type="PANTHER" id="PTHR30616:SF2">
    <property type="entry name" value="PURINE NUCLEOSIDE PHOSPHORYLASE LACC1"/>
    <property type="match status" value="1"/>
</dbReference>
<comment type="catalytic activity">
    <reaction evidence="9">
        <text>S-methyl-5'-thioadenosine + phosphate = 5-(methylsulfanyl)-alpha-D-ribose 1-phosphate + adenine</text>
        <dbReference type="Rhea" id="RHEA:11852"/>
        <dbReference type="ChEBI" id="CHEBI:16708"/>
        <dbReference type="ChEBI" id="CHEBI:17509"/>
        <dbReference type="ChEBI" id="CHEBI:43474"/>
        <dbReference type="ChEBI" id="CHEBI:58533"/>
        <dbReference type="EC" id="2.4.2.28"/>
    </reaction>
    <physiologicalReaction direction="left-to-right" evidence="9">
        <dbReference type="Rhea" id="RHEA:11853"/>
    </physiologicalReaction>
</comment>
<dbReference type="PANTHER" id="PTHR30616">
    <property type="entry name" value="UNCHARACTERIZED PROTEIN YFIH"/>
    <property type="match status" value="1"/>
</dbReference>
<comment type="catalytic activity">
    <reaction evidence="1">
        <text>inosine + phosphate = alpha-D-ribose 1-phosphate + hypoxanthine</text>
        <dbReference type="Rhea" id="RHEA:27646"/>
        <dbReference type="ChEBI" id="CHEBI:17368"/>
        <dbReference type="ChEBI" id="CHEBI:17596"/>
        <dbReference type="ChEBI" id="CHEBI:43474"/>
        <dbReference type="ChEBI" id="CHEBI:57720"/>
        <dbReference type="EC" id="2.4.2.1"/>
    </reaction>
    <physiologicalReaction direction="left-to-right" evidence="1">
        <dbReference type="Rhea" id="RHEA:27647"/>
    </physiologicalReaction>
</comment>
<comment type="caution">
    <text evidence="11">The sequence shown here is derived from an EMBL/GenBank/DDBJ whole genome shotgun (WGS) entry which is preliminary data.</text>
</comment>
<accession>A0ABU9YK07</accession>
<dbReference type="Gene3D" id="3.60.140.10">
    <property type="entry name" value="CNF1/YfiH-like putative cysteine hydrolases"/>
    <property type="match status" value="1"/>
</dbReference>
<evidence type="ECO:0000256" key="9">
    <source>
        <dbReference type="ARBA" id="ARBA00049893"/>
    </source>
</evidence>
<evidence type="ECO:0000256" key="7">
    <source>
        <dbReference type="ARBA" id="ARBA00047989"/>
    </source>
</evidence>
<comment type="similarity">
    <text evidence="2 10">Belongs to the purine nucleoside phosphorylase YfiH/LACC1 family.</text>
</comment>
<evidence type="ECO:0000256" key="8">
    <source>
        <dbReference type="ARBA" id="ARBA00048968"/>
    </source>
</evidence>
<keyword evidence="5" id="KW-0378">Hydrolase</keyword>
<evidence type="ECO:0000256" key="3">
    <source>
        <dbReference type="ARBA" id="ARBA00022679"/>
    </source>
</evidence>
<sequence>MTAPTPPPHDRHPLLDLPGIAHGFFGRRGGVSAGIHASLNCGPGSDDEATAVATNRARVAAALTGGGAAPLITNHQVHGRAVVTVDGPGFILYPEAGRGATSRPQADGMIATRPGVVLGALAADCAPVLFADPEARVIGAAHAGWKGAVGGVTDAVIAAMEAAGARRALIRAVIGPCIAAASYEVGPDLRAAAIAADPAAAGFFTPGRADRLQFDLPGYLLDRLRQSGITAASLGIDTYVNETTLFSYRRTTHRGEPDYGRQVSAITLLA</sequence>
<evidence type="ECO:0000256" key="2">
    <source>
        <dbReference type="ARBA" id="ARBA00007353"/>
    </source>
</evidence>
<proteinExistence type="inferred from homology"/>
<reference evidence="11 12" key="1">
    <citation type="submission" date="2024-03" db="EMBL/GenBank/DDBJ databases">
        <title>High-quality draft genome sequencing of Tistrella sp. BH-R2-4.</title>
        <authorList>
            <person name="Dong C."/>
        </authorList>
    </citation>
    <scope>NUCLEOTIDE SEQUENCE [LARGE SCALE GENOMIC DNA]</scope>
    <source>
        <strain evidence="11 12">BH-R2-4</strain>
    </source>
</reference>
<dbReference type="Pfam" id="PF02578">
    <property type="entry name" value="Cu-oxidase_4"/>
    <property type="match status" value="1"/>
</dbReference>
<evidence type="ECO:0000313" key="12">
    <source>
        <dbReference type="Proteomes" id="UP001413721"/>
    </source>
</evidence>
<evidence type="ECO:0000256" key="5">
    <source>
        <dbReference type="ARBA" id="ARBA00022801"/>
    </source>
</evidence>
<comment type="catalytic activity">
    <reaction evidence="7">
        <text>adenosine + H2O + H(+) = inosine + NH4(+)</text>
        <dbReference type="Rhea" id="RHEA:24408"/>
        <dbReference type="ChEBI" id="CHEBI:15377"/>
        <dbReference type="ChEBI" id="CHEBI:15378"/>
        <dbReference type="ChEBI" id="CHEBI:16335"/>
        <dbReference type="ChEBI" id="CHEBI:17596"/>
        <dbReference type="ChEBI" id="CHEBI:28938"/>
        <dbReference type="EC" id="3.5.4.4"/>
    </reaction>
    <physiologicalReaction direction="left-to-right" evidence="7">
        <dbReference type="Rhea" id="RHEA:24409"/>
    </physiologicalReaction>
</comment>
<name>A0ABU9YK07_9PROT</name>
<evidence type="ECO:0000256" key="4">
    <source>
        <dbReference type="ARBA" id="ARBA00022723"/>
    </source>
</evidence>
<keyword evidence="6" id="KW-0862">Zinc</keyword>
<dbReference type="RefSeq" id="WP_345933855.1">
    <property type="nucleotide sequence ID" value="NZ_JBBKTV010000006.1"/>
</dbReference>
<organism evidence="11 12">
    <name type="scientific">Tistrella arctica</name>
    <dbReference type="NCBI Taxonomy" id="3133430"/>
    <lineage>
        <taxon>Bacteria</taxon>
        <taxon>Pseudomonadati</taxon>
        <taxon>Pseudomonadota</taxon>
        <taxon>Alphaproteobacteria</taxon>
        <taxon>Geminicoccales</taxon>
        <taxon>Geminicoccaceae</taxon>
        <taxon>Tistrella</taxon>
    </lineage>
</organism>
<keyword evidence="3" id="KW-0808">Transferase</keyword>
<dbReference type="Proteomes" id="UP001413721">
    <property type="component" value="Unassembled WGS sequence"/>
</dbReference>
<evidence type="ECO:0000256" key="6">
    <source>
        <dbReference type="ARBA" id="ARBA00022833"/>
    </source>
</evidence>
<dbReference type="EMBL" id="JBBKTW010000004">
    <property type="protein sequence ID" value="MEN2989119.1"/>
    <property type="molecule type" value="Genomic_DNA"/>
</dbReference>
<evidence type="ECO:0000313" key="11">
    <source>
        <dbReference type="EMBL" id="MEN2989119.1"/>
    </source>
</evidence>
<dbReference type="CDD" id="cd16833">
    <property type="entry name" value="YfiH"/>
    <property type="match status" value="1"/>
</dbReference>
<dbReference type="InterPro" id="IPR011324">
    <property type="entry name" value="Cytotoxic_necrot_fac-like_cat"/>
</dbReference>
<dbReference type="InterPro" id="IPR038371">
    <property type="entry name" value="Cu_polyphenol_OxRdtase_sf"/>
</dbReference>
<dbReference type="SUPFAM" id="SSF64438">
    <property type="entry name" value="CNF1/YfiH-like putative cysteine hydrolases"/>
    <property type="match status" value="1"/>
</dbReference>
<evidence type="ECO:0000256" key="1">
    <source>
        <dbReference type="ARBA" id="ARBA00000553"/>
    </source>
</evidence>
<protein>
    <recommendedName>
        <fullName evidence="10">Purine nucleoside phosphorylase</fullName>
    </recommendedName>
</protein>
<evidence type="ECO:0000256" key="10">
    <source>
        <dbReference type="RuleBase" id="RU361274"/>
    </source>
</evidence>
<keyword evidence="12" id="KW-1185">Reference proteome</keyword>
<gene>
    <name evidence="11" type="primary">pgeF</name>
    <name evidence="11" type="ORF">WG926_12460</name>
</gene>
<dbReference type="NCBIfam" id="TIGR00726">
    <property type="entry name" value="peptidoglycan editing factor PgeF"/>
    <property type="match status" value="1"/>
</dbReference>
<comment type="catalytic activity">
    <reaction evidence="8">
        <text>adenosine + phosphate = alpha-D-ribose 1-phosphate + adenine</text>
        <dbReference type="Rhea" id="RHEA:27642"/>
        <dbReference type="ChEBI" id="CHEBI:16335"/>
        <dbReference type="ChEBI" id="CHEBI:16708"/>
        <dbReference type="ChEBI" id="CHEBI:43474"/>
        <dbReference type="ChEBI" id="CHEBI:57720"/>
        <dbReference type="EC" id="2.4.2.1"/>
    </reaction>
    <physiologicalReaction direction="left-to-right" evidence="8">
        <dbReference type="Rhea" id="RHEA:27643"/>
    </physiologicalReaction>
</comment>
<keyword evidence="4" id="KW-0479">Metal-binding</keyword>
<dbReference type="InterPro" id="IPR003730">
    <property type="entry name" value="Cu_polyphenol_OxRdtase"/>
</dbReference>